<dbReference type="PRINTS" id="PR00007">
    <property type="entry name" value="COMPLEMNTC1Q"/>
</dbReference>
<evidence type="ECO:0000256" key="2">
    <source>
        <dbReference type="ARBA" id="ARBA00022525"/>
    </source>
</evidence>
<proteinExistence type="predicted"/>
<comment type="subcellular location">
    <subcellularLocation>
        <location evidence="1">Secreted</location>
    </subcellularLocation>
</comment>
<dbReference type="EMBL" id="CP111020">
    <property type="protein sequence ID" value="WAR15346.1"/>
    <property type="molecule type" value="Genomic_DNA"/>
</dbReference>
<sequence>MHMQASAIADETVAFTALIPGQSITSLGVGQTVVYENAITNVGGAYHNKTGIFTAPGVYVFNVDTMLEPGNSQYLELVVDGHRITASYTHGAGETHYMTSSRTVTMRVGAGSEVWVRTVNHALHGDGIIHGNGFSSFSGWLLAFTE</sequence>
<evidence type="ECO:0000313" key="5">
    <source>
        <dbReference type="Proteomes" id="UP001164746"/>
    </source>
</evidence>
<dbReference type="PANTHER" id="PTHR15427">
    <property type="entry name" value="EMILIN ELASTIN MICROFIBRIL INTERFACE-LOCATED PROTEIN ELASTIN MICROFIBRIL INTERFACER"/>
    <property type="match status" value="1"/>
</dbReference>
<dbReference type="Gene3D" id="2.60.120.40">
    <property type="match status" value="1"/>
</dbReference>
<organism evidence="4 5">
    <name type="scientific">Mya arenaria</name>
    <name type="common">Soft-shell clam</name>
    <dbReference type="NCBI Taxonomy" id="6604"/>
    <lineage>
        <taxon>Eukaryota</taxon>
        <taxon>Metazoa</taxon>
        <taxon>Spiralia</taxon>
        <taxon>Lophotrochozoa</taxon>
        <taxon>Mollusca</taxon>
        <taxon>Bivalvia</taxon>
        <taxon>Autobranchia</taxon>
        <taxon>Heteroconchia</taxon>
        <taxon>Euheterodonta</taxon>
        <taxon>Imparidentia</taxon>
        <taxon>Neoheterodontei</taxon>
        <taxon>Myida</taxon>
        <taxon>Myoidea</taxon>
        <taxon>Myidae</taxon>
        <taxon>Mya</taxon>
    </lineage>
</organism>
<keyword evidence="2" id="KW-0964">Secreted</keyword>
<dbReference type="SUPFAM" id="SSF49842">
    <property type="entry name" value="TNF-like"/>
    <property type="match status" value="1"/>
</dbReference>
<reference evidence="4" key="1">
    <citation type="submission" date="2022-11" db="EMBL/GenBank/DDBJ databases">
        <title>Centuries of genome instability and evolution in soft-shell clam transmissible cancer (bioRxiv).</title>
        <authorList>
            <person name="Hart S.F.M."/>
            <person name="Yonemitsu M.A."/>
            <person name="Giersch R.M."/>
            <person name="Beal B.F."/>
            <person name="Arriagada G."/>
            <person name="Davis B.W."/>
            <person name="Ostrander E.A."/>
            <person name="Goff S.P."/>
            <person name="Metzger M.J."/>
        </authorList>
    </citation>
    <scope>NUCLEOTIDE SEQUENCE</scope>
    <source>
        <strain evidence="4">MELC-2E11</strain>
        <tissue evidence="4">Siphon/mantle</tissue>
    </source>
</reference>
<gene>
    <name evidence="4" type="ORF">MAR_005451</name>
</gene>
<dbReference type="PANTHER" id="PTHR15427:SF33">
    <property type="entry name" value="COLLAGEN IV NC1 DOMAIN-CONTAINING PROTEIN"/>
    <property type="match status" value="1"/>
</dbReference>
<accession>A0ABY7F2R9</accession>
<feature type="domain" description="C1q" evidence="3">
    <location>
        <begin position="8"/>
        <end position="146"/>
    </location>
</feature>
<keyword evidence="5" id="KW-1185">Reference proteome</keyword>
<dbReference type="InterPro" id="IPR050392">
    <property type="entry name" value="Collagen/C1q_domain"/>
</dbReference>
<evidence type="ECO:0000313" key="4">
    <source>
        <dbReference type="EMBL" id="WAR15346.1"/>
    </source>
</evidence>
<dbReference type="PROSITE" id="PS50871">
    <property type="entry name" value="C1Q"/>
    <property type="match status" value="1"/>
</dbReference>
<dbReference type="Proteomes" id="UP001164746">
    <property type="component" value="Chromosome 9"/>
</dbReference>
<evidence type="ECO:0000256" key="1">
    <source>
        <dbReference type="ARBA" id="ARBA00004613"/>
    </source>
</evidence>
<protein>
    <submittedName>
        <fullName evidence="4">C1QT3-like protein</fullName>
    </submittedName>
</protein>
<evidence type="ECO:0000259" key="3">
    <source>
        <dbReference type="PROSITE" id="PS50871"/>
    </source>
</evidence>
<name>A0ABY7F2R9_MYAAR</name>
<dbReference type="InterPro" id="IPR008983">
    <property type="entry name" value="Tumour_necrosis_fac-like_dom"/>
</dbReference>
<dbReference type="InterPro" id="IPR001073">
    <property type="entry name" value="C1q_dom"/>
</dbReference>
<dbReference type="SMART" id="SM00110">
    <property type="entry name" value="C1Q"/>
    <property type="match status" value="1"/>
</dbReference>
<dbReference type="Pfam" id="PF00386">
    <property type="entry name" value="C1q"/>
    <property type="match status" value="1"/>
</dbReference>